<keyword evidence="2" id="KW-1185">Reference proteome</keyword>
<evidence type="ECO:0000313" key="2">
    <source>
        <dbReference type="Proteomes" id="UP000515856"/>
    </source>
</evidence>
<accession>A0A7G9GLQ9</accession>
<dbReference type="EMBL" id="CP060636">
    <property type="protein sequence ID" value="QNM11741.1"/>
    <property type="molecule type" value="Genomic_DNA"/>
</dbReference>
<dbReference type="AlphaFoldDB" id="A0A7G9GLQ9"/>
<proteinExistence type="predicted"/>
<sequence length="105" mass="11877">MEDNKEKAPSDVEDHKEPDEAIKVTIHIKCEDTETIKEIYLSSSEIKKSQVANAYVNEIKKISNTEVDSALEKFSKLHDNQICTKCGNANHRANALYCHKCGKKL</sequence>
<name>A0A7G9GLQ9_9FIRM</name>
<dbReference type="Proteomes" id="UP000515856">
    <property type="component" value="Chromosome"/>
</dbReference>
<evidence type="ECO:0000313" key="1">
    <source>
        <dbReference type="EMBL" id="QNM11741.1"/>
    </source>
</evidence>
<dbReference type="KEGG" id="ehn:H9Q80_16055"/>
<organism evidence="1 2">
    <name type="scientific">[Eubacterium] hominis</name>
    <dbReference type="NCBI Taxonomy" id="2764325"/>
    <lineage>
        <taxon>Bacteria</taxon>
        <taxon>Bacillati</taxon>
        <taxon>Bacillota</taxon>
        <taxon>Erysipelotrichia</taxon>
        <taxon>Erysipelotrichales</taxon>
        <taxon>Erysipelotrichaceae</taxon>
        <taxon>Amedibacillus</taxon>
    </lineage>
</organism>
<gene>
    <name evidence="1" type="ORF">H9Q80_16055</name>
</gene>
<protein>
    <submittedName>
        <fullName evidence="1">Uncharacterized protein</fullName>
    </submittedName>
</protein>
<dbReference type="RefSeq" id="WP_117452138.1">
    <property type="nucleotide sequence ID" value="NZ_CP060636.1"/>
</dbReference>
<reference evidence="1 2" key="1">
    <citation type="submission" date="2020-08" db="EMBL/GenBank/DDBJ databases">
        <authorList>
            <person name="Liu C."/>
            <person name="Sun Q."/>
        </authorList>
    </citation>
    <scope>NUCLEOTIDE SEQUENCE [LARGE SCALE GENOMIC DNA]</scope>
    <source>
        <strain evidence="1 2">NSJ-61</strain>
    </source>
</reference>